<keyword evidence="1" id="KW-0238">DNA-binding</keyword>
<dbReference type="InterPro" id="IPR020816">
    <property type="entry name" value="Histone-like_DNA-bd_CS"/>
</dbReference>
<evidence type="ECO:0008006" key="3">
    <source>
        <dbReference type="Google" id="ProtNLM"/>
    </source>
</evidence>
<organism evidence="2">
    <name type="scientific">marine metagenome</name>
    <dbReference type="NCBI Taxonomy" id="408172"/>
    <lineage>
        <taxon>unclassified sequences</taxon>
        <taxon>metagenomes</taxon>
        <taxon>ecological metagenomes</taxon>
    </lineage>
</organism>
<proteinExistence type="predicted"/>
<dbReference type="Gene3D" id="4.10.520.10">
    <property type="entry name" value="IHF-like DNA-binding proteins"/>
    <property type="match status" value="1"/>
</dbReference>
<evidence type="ECO:0000313" key="2">
    <source>
        <dbReference type="EMBL" id="SVA45235.1"/>
    </source>
</evidence>
<dbReference type="GO" id="GO:0003677">
    <property type="term" value="F:DNA binding"/>
    <property type="evidence" value="ECO:0007669"/>
    <property type="project" value="UniProtKB-KW"/>
</dbReference>
<sequence>MTRVELTNNIAKALDTTQSEVEDYISTVLDCIKHGIVKDGRVTIRGFGCFITRDKVERDGRNPKTGEPAVITARRVVKFKAYNPFKQQVNQ</sequence>
<name>A0A381VY79_9ZZZZ</name>
<dbReference type="GO" id="GO:0030527">
    <property type="term" value="F:structural constituent of chromatin"/>
    <property type="evidence" value="ECO:0007669"/>
    <property type="project" value="InterPro"/>
</dbReference>
<dbReference type="PRINTS" id="PR01727">
    <property type="entry name" value="DNABINDINGHU"/>
</dbReference>
<protein>
    <recommendedName>
        <fullName evidence="3">Integration host factor subunit beta</fullName>
    </recommendedName>
</protein>
<dbReference type="SUPFAM" id="SSF47729">
    <property type="entry name" value="IHF-like DNA-binding proteins"/>
    <property type="match status" value="1"/>
</dbReference>
<dbReference type="GO" id="GO:0005829">
    <property type="term" value="C:cytosol"/>
    <property type="evidence" value="ECO:0007669"/>
    <property type="project" value="TreeGrafter"/>
</dbReference>
<dbReference type="InterPro" id="IPR000119">
    <property type="entry name" value="Hist_DNA-bd"/>
</dbReference>
<evidence type="ECO:0000256" key="1">
    <source>
        <dbReference type="ARBA" id="ARBA00023125"/>
    </source>
</evidence>
<dbReference type="PANTHER" id="PTHR33175">
    <property type="entry name" value="DNA-BINDING PROTEIN HU"/>
    <property type="match status" value="1"/>
</dbReference>
<accession>A0A381VY79</accession>
<dbReference type="Pfam" id="PF00216">
    <property type="entry name" value="Bac_DNA_binding"/>
    <property type="match status" value="1"/>
</dbReference>
<dbReference type="InterPro" id="IPR010992">
    <property type="entry name" value="IHF-like_DNA-bd_dom_sf"/>
</dbReference>
<dbReference type="AlphaFoldDB" id="A0A381VY79"/>
<dbReference type="PANTHER" id="PTHR33175:SF2">
    <property type="entry name" value="INTEGRATION HOST FACTOR SUBUNIT ALPHA"/>
    <property type="match status" value="1"/>
</dbReference>
<gene>
    <name evidence="2" type="ORF">METZ01_LOCUS98089</name>
</gene>
<reference evidence="2" key="1">
    <citation type="submission" date="2018-05" db="EMBL/GenBank/DDBJ databases">
        <authorList>
            <person name="Lanie J.A."/>
            <person name="Ng W.-L."/>
            <person name="Kazmierczak K.M."/>
            <person name="Andrzejewski T.M."/>
            <person name="Davidsen T.M."/>
            <person name="Wayne K.J."/>
            <person name="Tettelin H."/>
            <person name="Glass J.I."/>
            <person name="Rusch D."/>
            <person name="Podicherti R."/>
            <person name="Tsui H.-C.T."/>
            <person name="Winkler M.E."/>
        </authorList>
    </citation>
    <scope>NUCLEOTIDE SEQUENCE</scope>
</reference>
<dbReference type="PROSITE" id="PS00045">
    <property type="entry name" value="HISTONE_LIKE"/>
    <property type="match status" value="1"/>
</dbReference>
<dbReference type="SMART" id="SM00411">
    <property type="entry name" value="BHL"/>
    <property type="match status" value="1"/>
</dbReference>
<dbReference type="EMBL" id="UINC01010143">
    <property type="protein sequence ID" value="SVA45235.1"/>
    <property type="molecule type" value="Genomic_DNA"/>
</dbReference>